<accession>A0AAV5AFR7</accession>
<protein>
    <recommendedName>
        <fullName evidence="7">Ubinuclein middle domain-containing protein</fullName>
    </recommendedName>
</protein>
<feature type="domain" description="Ubinuclein middle" evidence="4">
    <location>
        <begin position="338"/>
        <end position="516"/>
    </location>
</feature>
<keyword evidence="6" id="KW-1185">Reference proteome</keyword>
<keyword evidence="1" id="KW-0597">Phosphoprotein</keyword>
<feature type="compositionally biased region" description="Low complexity" evidence="2">
    <location>
        <begin position="11"/>
        <end position="21"/>
    </location>
</feature>
<sequence length="572" mass="63196">MSVDSLRLQQPPSSHSSPSNPRRTLTRSPSASPTNDEEGQEQFIDVDGGQLGSAPPPDTPQESPTNNPPAAPLSSVQQSKPKSVKHRKSRSPSPLPVVHPPPLQTIRLDIKLGGPDNYEVDITALALDAGQRPPTPLLPLPKPDSSDSEEDSDHHPPSKTPPPQEKKGKKKASFRTNPGLPAKYDLTDPFIDDSDLGIDDRTHFPQTKQKGFYVSSGEVALLVPENAATANIQPLSQTVSRPRTPQPQPQSQPPPTIKPPDGTADSPIPLVEDDEHKQSQSLKRNRSASPPVTDAPLDSDAGRKRTKKARPPASTEVSTTAVSAPPSRSHRNASSHRFSDELEASFDALKIAIAEENWEVKGKFPPTMKPKLQQLALQAIIQGEYNEHFFARMPLIFPYNKFTMTKLIKRLVYNDHHKLLITRQDELLAELKVLADTGFEQAKLEWEKNVQNWKDRTAKGSAAPDSTNQPDDTMDDHDDPDKETKEGVGANSSSARDAKDKEPPKKYRLTEKMNQLEGIPDVVSEQGMRKGLYQKIIAAFPEGWMTSGNISRDISVIKKKHETEQNRYDDYS</sequence>
<feature type="compositionally biased region" description="Pro residues" evidence="2">
    <location>
        <begin position="133"/>
        <end position="142"/>
    </location>
</feature>
<evidence type="ECO:0000259" key="4">
    <source>
        <dbReference type="Pfam" id="PF14075"/>
    </source>
</evidence>
<dbReference type="Proteomes" id="UP001050691">
    <property type="component" value="Unassembled WGS sequence"/>
</dbReference>
<dbReference type="InterPro" id="IPR014840">
    <property type="entry name" value="HRD"/>
</dbReference>
<evidence type="ECO:0000259" key="3">
    <source>
        <dbReference type="Pfam" id="PF08729"/>
    </source>
</evidence>
<dbReference type="Pfam" id="PF14075">
    <property type="entry name" value="UBN_AB"/>
    <property type="match status" value="1"/>
</dbReference>
<comment type="caution">
    <text evidence="5">The sequence shown here is derived from an EMBL/GenBank/DDBJ whole genome shotgun (WGS) entry which is preliminary data.</text>
</comment>
<evidence type="ECO:0008006" key="7">
    <source>
        <dbReference type="Google" id="ProtNLM"/>
    </source>
</evidence>
<dbReference type="Pfam" id="PF08729">
    <property type="entry name" value="HUN"/>
    <property type="match status" value="1"/>
</dbReference>
<gene>
    <name evidence="5" type="ORF">Clacol_005736</name>
</gene>
<feature type="region of interest" description="Disordered" evidence="2">
    <location>
        <begin position="232"/>
        <end position="338"/>
    </location>
</feature>
<dbReference type="AlphaFoldDB" id="A0AAV5AFR7"/>
<dbReference type="EMBL" id="BPWL01000006">
    <property type="protein sequence ID" value="GJJ11503.1"/>
    <property type="molecule type" value="Genomic_DNA"/>
</dbReference>
<feature type="compositionally biased region" description="Polar residues" evidence="2">
    <location>
        <begin position="22"/>
        <end position="34"/>
    </location>
</feature>
<feature type="compositionally biased region" description="Basic and acidic residues" evidence="2">
    <location>
        <begin position="496"/>
        <end position="511"/>
    </location>
</feature>
<feature type="region of interest" description="Disordered" evidence="2">
    <location>
        <begin position="1"/>
        <end position="212"/>
    </location>
</feature>
<name>A0AAV5AFR7_9AGAM</name>
<evidence type="ECO:0000313" key="6">
    <source>
        <dbReference type="Proteomes" id="UP001050691"/>
    </source>
</evidence>
<proteinExistence type="predicted"/>
<reference evidence="5" key="1">
    <citation type="submission" date="2021-10" db="EMBL/GenBank/DDBJ databases">
        <title>De novo Genome Assembly of Clathrus columnatus (Basidiomycota, Fungi) Using Illumina and Nanopore Sequence Data.</title>
        <authorList>
            <person name="Ogiso-Tanaka E."/>
            <person name="Itagaki H."/>
            <person name="Hosoya T."/>
            <person name="Hosaka K."/>
        </authorList>
    </citation>
    <scope>NUCLEOTIDE SEQUENCE</scope>
    <source>
        <strain evidence="5">MO-923</strain>
    </source>
</reference>
<feature type="compositionally biased region" description="Polar residues" evidence="2">
    <location>
        <begin position="279"/>
        <end position="290"/>
    </location>
</feature>
<feature type="compositionally biased region" description="Pro residues" evidence="2">
    <location>
        <begin position="93"/>
        <end position="103"/>
    </location>
</feature>
<feature type="compositionally biased region" description="Pro residues" evidence="2">
    <location>
        <begin position="244"/>
        <end position="258"/>
    </location>
</feature>
<evidence type="ECO:0000256" key="1">
    <source>
        <dbReference type="ARBA" id="ARBA00022553"/>
    </source>
</evidence>
<feature type="region of interest" description="Disordered" evidence="2">
    <location>
        <begin position="455"/>
        <end position="512"/>
    </location>
</feature>
<evidence type="ECO:0000313" key="5">
    <source>
        <dbReference type="EMBL" id="GJJ11503.1"/>
    </source>
</evidence>
<organism evidence="5 6">
    <name type="scientific">Clathrus columnatus</name>
    <dbReference type="NCBI Taxonomy" id="1419009"/>
    <lineage>
        <taxon>Eukaryota</taxon>
        <taxon>Fungi</taxon>
        <taxon>Dikarya</taxon>
        <taxon>Basidiomycota</taxon>
        <taxon>Agaricomycotina</taxon>
        <taxon>Agaricomycetes</taxon>
        <taxon>Phallomycetidae</taxon>
        <taxon>Phallales</taxon>
        <taxon>Clathraceae</taxon>
        <taxon>Clathrus</taxon>
    </lineage>
</organism>
<evidence type="ECO:0000256" key="2">
    <source>
        <dbReference type="SAM" id="MobiDB-lite"/>
    </source>
</evidence>
<feature type="domain" description="Hpc2-related" evidence="3">
    <location>
        <begin position="183"/>
        <end position="219"/>
    </location>
</feature>
<dbReference type="InterPro" id="IPR026947">
    <property type="entry name" value="UBN_middle_dom"/>
</dbReference>